<evidence type="ECO:0000256" key="2">
    <source>
        <dbReference type="ARBA" id="ARBA00023054"/>
    </source>
</evidence>
<dbReference type="Pfam" id="PF10595">
    <property type="entry name" value="FAM161A_B"/>
    <property type="match status" value="1"/>
</dbReference>
<evidence type="ECO:0000313" key="5">
    <source>
        <dbReference type="Proteomes" id="UP001295444"/>
    </source>
</evidence>
<sequence length="520" mass="60570">MRCESPGSRLARLVDFLEQEEVEPDIHGKLQELQHRQGLLLQELGFIDQTDNIKDSLPYKDRDLEDFFSASHMYNQYLGQPTVVQSTQQRSKSVRMHHDSPITVPQPFRMSLRNTQRKGKEKVLDLLDTVELQNQEDPECLKQFRAGPVPARVLLPLYSDLVEEQEAKRNSAIEKRKEFLLATQKPFQFVSKEEEKRKQAMERQVPAPSHKVQHIKRTIPKSVLDPSVSEKLKEAELVRKIKSQMRAKDMLEKSSAPIALSRSVRDPGSSISLKTQQECLAYLEQNLTFQPHINPSVPDFQQLYRKFQKEALSNYKERGPTRNKPFTLRTSTLRVRKKHILEDVEDIHSKSKTPSTYLHGLACLSLNTLPVYITDSTKKRESAIRSSLEEKAKQETEKTERMKKKETQAMWKSISSRAKALDPHQPLADTNVERRKHIRHSDMKRMKEYKEELEDMKARVKARPYLFEHVTKGNAVKEADRRFTRTLQQAGLTEEFVQHQGKGINRKENQEEEKEAWEED</sequence>
<evidence type="ECO:0000313" key="4">
    <source>
        <dbReference type="EMBL" id="CAH2328894.1"/>
    </source>
</evidence>
<accession>A0AAD1TKE5</accession>
<proteinExistence type="inferred from homology"/>
<evidence type="ECO:0000256" key="1">
    <source>
        <dbReference type="ARBA" id="ARBA00006663"/>
    </source>
</evidence>
<organism evidence="4 5">
    <name type="scientific">Pelobates cultripes</name>
    <name type="common">Western spadefoot toad</name>
    <dbReference type="NCBI Taxonomy" id="61616"/>
    <lineage>
        <taxon>Eukaryota</taxon>
        <taxon>Metazoa</taxon>
        <taxon>Chordata</taxon>
        <taxon>Craniata</taxon>
        <taxon>Vertebrata</taxon>
        <taxon>Euteleostomi</taxon>
        <taxon>Amphibia</taxon>
        <taxon>Batrachia</taxon>
        <taxon>Anura</taxon>
        <taxon>Pelobatoidea</taxon>
        <taxon>Pelobatidae</taxon>
        <taxon>Pelobates</taxon>
    </lineage>
</organism>
<dbReference type="PANTHER" id="PTHR21501">
    <property type="entry name" value="PROTEIN FAM-161"/>
    <property type="match status" value="1"/>
</dbReference>
<feature type="region of interest" description="Disordered" evidence="3">
    <location>
        <begin position="491"/>
        <end position="520"/>
    </location>
</feature>
<dbReference type="AlphaFoldDB" id="A0AAD1TKE5"/>
<dbReference type="InterPro" id="IPR019579">
    <property type="entry name" value="FAM161A/B"/>
</dbReference>
<feature type="region of interest" description="Disordered" evidence="3">
    <location>
        <begin position="384"/>
        <end position="409"/>
    </location>
</feature>
<name>A0AAD1TKE5_PELCU</name>
<keyword evidence="5" id="KW-1185">Reference proteome</keyword>
<dbReference type="Proteomes" id="UP001295444">
    <property type="component" value="Chromosome 13"/>
</dbReference>
<feature type="compositionally biased region" description="Acidic residues" evidence="3">
    <location>
        <begin position="510"/>
        <end position="520"/>
    </location>
</feature>
<feature type="compositionally biased region" description="Basic and acidic residues" evidence="3">
    <location>
        <begin position="384"/>
        <end position="407"/>
    </location>
</feature>
<evidence type="ECO:0000256" key="3">
    <source>
        <dbReference type="SAM" id="MobiDB-lite"/>
    </source>
</evidence>
<dbReference type="GO" id="GO:0044782">
    <property type="term" value="P:cilium organization"/>
    <property type="evidence" value="ECO:0007669"/>
    <property type="project" value="TreeGrafter"/>
</dbReference>
<evidence type="ECO:0008006" key="6">
    <source>
        <dbReference type="Google" id="ProtNLM"/>
    </source>
</evidence>
<protein>
    <recommendedName>
        <fullName evidence="6">FAM161 centrosomal protein B</fullName>
    </recommendedName>
</protein>
<dbReference type="GO" id="GO:0005856">
    <property type="term" value="C:cytoskeleton"/>
    <property type="evidence" value="ECO:0007669"/>
    <property type="project" value="UniProtKB-ARBA"/>
</dbReference>
<keyword evidence="2" id="KW-0175">Coiled coil</keyword>
<dbReference type="PANTHER" id="PTHR21501:SF4">
    <property type="entry name" value="PROTEIN FAM161B"/>
    <property type="match status" value="1"/>
</dbReference>
<gene>
    <name evidence="4" type="ORF">PECUL_23A003943</name>
</gene>
<dbReference type="EMBL" id="OW240924">
    <property type="protein sequence ID" value="CAH2328894.1"/>
    <property type="molecule type" value="Genomic_DNA"/>
</dbReference>
<reference evidence="4" key="1">
    <citation type="submission" date="2022-03" db="EMBL/GenBank/DDBJ databases">
        <authorList>
            <person name="Alioto T."/>
            <person name="Alioto T."/>
            <person name="Gomez Garrido J."/>
        </authorList>
    </citation>
    <scope>NUCLEOTIDE SEQUENCE</scope>
</reference>
<dbReference type="InterPro" id="IPR051655">
    <property type="entry name" value="FAM161"/>
</dbReference>
<comment type="similarity">
    <text evidence="1">Belongs to the FAM161 family.</text>
</comment>
<dbReference type="GO" id="GO:0005929">
    <property type="term" value="C:cilium"/>
    <property type="evidence" value="ECO:0007669"/>
    <property type="project" value="TreeGrafter"/>
</dbReference>